<accession>A0A558A732</accession>
<sequence length="286" mass="31139">MTRGSREPEPGTVWTAGQVARHLRIAESTLRTWHRRYGVGPHNPQPGRYRRYTADDVTRLRRMRDLISSGMLPSDAAKSVESAARDGGSPGEDLAQVLAAARALDSGRCLRVVEHALGRQGVVETWERLCRPALVAIDGDQREDPDCVDTEHVLSWAVSAALHRVPRAADRADRRPVLLACTETEQHSLALEALSAALSERDLPVRMLGAATPAPSLGHAVAAARPVAVVLWSQRPETASPDSIRVLRQHQVRRLIAGPGWPSRRPSGTEHLGSLSDALLMLTGHL</sequence>
<reference evidence="2 3" key="1">
    <citation type="submission" date="2019-07" db="EMBL/GenBank/DDBJ databases">
        <title>New species of Amycolatopsis and Streptomyces.</title>
        <authorList>
            <person name="Duangmal K."/>
            <person name="Teo W.F.A."/>
            <person name="Lipun K."/>
        </authorList>
    </citation>
    <scope>NUCLEOTIDE SEQUENCE [LARGE SCALE GENOMIC DNA]</scope>
    <source>
        <strain evidence="2 3">JCM 30562</strain>
    </source>
</reference>
<dbReference type="RefSeq" id="WP_144641806.1">
    <property type="nucleotide sequence ID" value="NZ_BNAX01000005.1"/>
</dbReference>
<organism evidence="2 3">
    <name type="scientific">Amycolatopsis acidiphila</name>
    <dbReference type="NCBI Taxonomy" id="715473"/>
    <lineage>
        <taxon>Bacteria</taxon>
        <taxon>Bacillati</taxon>
        <taxon>Actinomycetota</taxon>
        <taxon>Actinomycetes</taxon>
        <taxon>Pseudonocardiales</taxon>
        <taxon>Pseudonocardiaceae</taxon>
        <taxon>Amycolatopsis</taxon>
    </lineage>
</organism>
<dbReference type="Gene3D" id="1.10.1660.10">
    <property type="match status" value="1"/>
</dbReference>
<dbReference type="Pfam" id="PF13411">
    <property type="entry name" value="MerR_1"/>
    <property type="match status" value="1"/>
</dbReference>
<dbReference type="AlphaFoldDB" id="A0A558A732"/>
<dbReference type="GO" id="GO:0003677">
    <property type="term" value="F:DNA binding"/>
    <property type="evidence" value="ECO:0007669"/>
    <property type="project" value="InterPro"/>
</dbReference>
<comment type="caution">
    <text evidence="2">The sequence shown here is derived from an EMBL/GenBank/DDBJ whole genome shotgun (WGS) entry which is preliminary data.</text>
</comment>
<evidence type="ECO:0000313" key="3">
    <source>
        <dbReference type="Proteomes" id="UP000318578"/>
    </source>
</evidence>
<dbReference type="InterPro" id="IPR009061">
    <property type="entry name" value="DNA-bd_dom_put_sf"/>
</dbReference>
<gene>
    <name evidence="2" type="ORF">FNH06_22245</name>
</gene>
<evidence type="ECO:0000259" key="1">
    <source>
        <dbReference type="PROSITE" id="PS50937"/>
    </source>
</evidence>
<dbReference type="OrthoDB" id="9800334at2"/>
<dbReference type="Proteomes" id="UP000318578">
    <property type="component" value="Unassembled WGS sequence"/>
</dbReference>
<dbReference type="EMBL" id="VJZA01000040">
    <property type="protein sequence ID" value="TVT20038.1"/>
    <property type="molecule type" value="Genomic_DNA"/>
</dbReference>
<dbReference type="Gene3D" id="1.10.1240.10">
    <property type="entry name" value="Methionine synthase domain"/>
    <property type="match status" value="1"/>
</dbReference>
<dbReference type="SUPFAM" id="SSF46955">
    <property type="entry name" value="Putative DNA-binding domain"/>
    <property type="match status" value="1"/>
</dbReference>
<dbReference type="PROSITE" id="PS50937">
    <property type="entry name" value="HTH_MERR_2"/>
    <property type="match status" value="1"/>
</dbReference>
<proteinExistence type="predicted"/>
<dbReference type="Gene3D" id="3.40.50.280">
    <property type="entry name" value="Cobalamin-binding domain"/>
    <property type="match status" value="1"/>
</dbReference>
<name>A0A558A732_9PSEU</name>
<feature type="domain" description="HTH merR-type" evidence="1">
    <location>
        <begin position="13"/>
        <end position="82"/>
    </location>
</feature>
<protein>
    <submittedName>
        <fullName evidence="2">MerR family transcriptional regulator</fullName>
    </submittedName>
</protein>
<dbReference type="GO" id="GO:0006355">
    <property type="term" value="P:regulation of DNA-templated transcription"/>
    <property type="evidence" value="ECO:0007669"/>
    <property type="project" value="InterPro"/>
</dbReference>
<dbReference type="InterPro" id="IPR000551">
    <property type="entry name" value="MerR-type_HTH_dom"/>
</dbReference>
<dbReference type="InterPro" id="IPR036594">
    <property type="entry name" value="Meth_synthase_dom"/>
</dbReference>
<keyword evidence="3" id="KW-1185">Reference proteome</keyword>
<evidence type="ECO:0000313" key="2">
    <source>
        <dbReference type="EMBL" id="TVT20038.1"/>
    </source>
</evidence>
<dbReference type="SMART" id="SM00422">
    <property type="entry name" value="HTH_MERR"/>
    <property type="match status" value="1"/>
</dbReference>